<accession>A0ABS4EU68</accession>
<dbReference type="RefSeq" id="WP_209855812.1">
    <property type="nucleotide sequence ID" value="NZ_JAGGJV010000010.1"/>
</dbReference>
<keyword evidence="2" id="KW-1185">Reference proteome</keyword>
<evidence type="ECO:0000313" key="1">
    <source>
        <dbReference type="EMBL" id="MBP1861494.1"/>
    </source>
</evidence>
<protein>
    <submittedName>
        <fullName evidence="1">Uncharacterized protein</fullName>
    </submittedName>
</protein>
<comment type="caution">
    <text evidence="1">The sequence shown here is derived from an EMBL/GenBank/DDBJ whole genome shotgun (WGS) entry which is preliminary data.</text>
</comment>
<sequence>MINRKLSDEDIELLKRALSGRCMHLGISPDGVAAQFAAGQLMEMFQLGVIDEWQLARGPIPIAAASNQH</sequence>
<proteinExistence type="predicted"/>
<gene>
    <name evidence="1" type="ORF">J2Z75_005023</name>
</gene>
<reference evidence="1 2" key="1">
    <citation type="submission" date="2021-03" db="EMBL/GenBank/DDBJ databases">
        <title>Genomic Encyclopedia of Type Strains, Phase IV (KMG-IV): sequencing the most valuable type-strain genomes for metagenomic binning, comparative biology and taxonomic classification.</title>
        <authorList>
            <person name="Goeker M."/>
        </authorList>
    </citation>
    <scope>NUCLEOTIDE SEQUENCE [LARGE SCALE GENOMIC DNA]</scope>
    <source>
        <strain evidence="1 2">DSM 26427</strain>
    </source>
</reference>
<name>A0ABS4EU68_9HYPH</name>
<dbReference type="EMBL" id="JAGGJV010000010">
    <property type="protein sequence ID" value="MBP1861494.1"/>
    <property type="molecule type" value="Genomic_DNA"/>
</dbReference>
<evidence type="ECO:0000313" key="2">
    <source>
        <dbReference type="Proteomes" id="UP000823786"/>
    </source>
</evidence>
<organism evidence="1 2">
    <name type="scientific">Rhizobium herbae</name>
    <dbReference type="NCBI Taxonomy" id="508661"/>
    <lineage>
        <taxon>Bacteria</taxon>
        <taxon>Pseudomonadati</taxon>
        <taxon>Pseudomonadota</taxon>
        <taxon>Alphaproteobacteria</taxon>
        <taxon>Hyphomicrobiales</taxon>
        <taxon>Rhizobiaceae</taxon>
        <taxon>Rhizobium/Agrobacterium group</taxon>
        <taxon>Rhizobium</taxon>
    </lineage>
</organism>
<dbReference type="Proteomes" id="UP000823786">
    <property type="component" value="Unassembled WGS sequence"/>
</dbReference>